<sequence length="112" mass="13017">MVLVRVLIDELELLTSGIVDRLDDVSYEELSRFSDRRAELVNQMVGAGLVLNEEDKQRLHSLSAHDGAILNKMRLYKKEASEWLFRQGNIKEQRSAYHAGFTPESFFFDKRK</sequence>
<dbReference type="RefSeq" id="WP_354500320.1">
    <property type="nucleotide sequence ID" value="NZ_JBEPLV010000005.1"/>
</dbReference>
<name>A0ABV2F8P3_9BACL</name>
<keyword evidence="2" id="KW-1185">Reference proteome</keyword>
<protein>
    <recommendedName>
        <fullName evidence="3">Flagellar protein FliT</fullName>
    </recommendedName>
</protein>
<accession>A0ABV2F8P3</accession>
<evidence type="ECO:0000313" key="1">
    <source>
        <dbReference type="EMBL" id="MET3548126.1"/>
    </source>
</evidence>
<evidence type="ECO:0008006" key="3">
    <source>
        <dbReference type="Google" id="ProtNLM"/>
    </source>
</evidence>
<gene>
    <name evidence="1" type="ORF">ABID47_004754</name>
</gene>
<comment type="caution">
    <text evidence="1">The sequence shown here is derived from an EMBL/GenBank/DDBJ whole genome shotgun (WGS) entry which is preliminary data.</text>
</comment>
<evidence type="ECO:0000313" key="2">
    <source>
        <dbReference type="Proteomes" id="UP001549098"/>
    </source>
</evidence>
<reference evidence="1 2" key="1">
    <citation type="submission" date="2024-06" db="EMBL/GenBank/DDBJ databases">
        <title>Genomic Encyclopedia of Type Strains, Phase IV (KMG-IV): sequencing the most valuable type-strain genomes for metagenomic binning, comparative biology and taxonomic classification.</title>
        <authorList>
            <person name="Goeker M."/>
        </authorList>
    </citation>
    <scope>NUCLEOTIDE SEQUENCE [LARGE SCALE GENOMIC DNA]</scope>
    <source>
        <strain evidence="1 2">DSM 17253</strain>
    </source>
</reference>
<dbReference type="Proteomes" id="UP001549098">
    <property type="component" value="Unassembled WGS sequence"/>
</dbReference>
<organism evidence="1 2">
    <name type="scientific">Paenibacillus favisporus</name>
    <dbReference type="NCBI Taxonomy" id="221028"/>
    <lineage>
        <taxon>Bacteria</taxon>
        <taxon>Bacillati</taxon>
        <taxon>Bacillota</taxon>
        <taxon>Bacilli</taxon>
        <taxon>Bacillales</taxon>
        <taxon>Paenibacillaceae</taxon>
        <taxon>Paenibacillus</taxon>
    </lineage>
</organism>
<dbReference type="EMBL" id="JBEPLV010000005">
    <property type="protein sequence ID" value="MET3548126.1"/>
    <property type="molecule type" value="Genomic_DNA"/>
</dbReference>
<proteinExistence type="predicted"/>